<feature type="region of interest" description="Disordered" evidence="1">
    <location>
        <begin position="110"/>
        <end position="130"/>
    </location>
</feature>
<evidence type="ECO:0000313" key="3">
    <source>
        <dbReference type="Proteomes" id="UP000184330"/>
    </source>
</evidence>
<reference evidence="2 3" key="1">
    <citation type="submission" date="2016-03" db="EMBL/GenBank/DDBJ databases">
        <authorList>
            <person name="Ploux O."/>
        </authorList>
    </citation>
    <scope>NUCLEOTIDE SEQUENCE [LARGE SCALE GENOMIC DNA]</scope>
    <source>
        <strain evidence="2 3">UAMH 11012</strain>
    </source>
</reference>
<dbReference type="EMBL" id="FJOG01000020">
    <property type="protein sequence ID" value="CZR62140.1"/>
    <property type="molecule type" value="Genomic_DNA"/>
</dbReference>
<organism evidence="2 3">
    <name type="scientific">Phialocephala subalpina</name>
    <dbReference type="NCBI Taxonomy" id="576137"/>
    <lineage>
        <taxon>Eukaryota</taxon>
        <taxon>Fungi</taxon>
        <taxon>Dikarya</taxon>
        <taxon>Ascomycota</taxon>
        <taxon>Pezizomycotina</taxon>
        <taxon>Leotiomycetes</taxon>
        <taxon>Helotiales</taxon>
        <taxon>Mollisiaceae</taxon>
        <taxon>Phialocephala</taxon>
        <taxon>Phialocephala fortinii species complex</taxon>
    </lineage>
</organism>
<keyword evidence="3" id="KW-1185">Reference proteome</keyword>
<feature type="compositionally biased region" description="Basic and acidic residues" evidence="1">
    <location>
        <begin position="110"/>
        <end position="122"/>
    </location>
</feature>
<dbReference type="Proteomes" id="UP000184330">
    <property type="component" value="Unassembled WGS sequence"/>
</dbReference>
<dbReference type="OrthoDB" id="10366960at2759"/>
<sequence>MVRSDMLRREFDKISGRELFRDHKWGWDSCKANGCPSCCGCASSVWYCPSCYLKRWGTILEFEKLSGDTKLEKCMEGKELQALEGEKGWAEIGKKDKDWVEVVVSPGMDKEKMEREHGETEHVRRKRHKCDHESESTISLLTSFATSFIKKFPPN</sequence>
<gene>
    <name evidence="2" type="ORF">PAC_12037</name>
</gene>
<protein>
    <submittedName>
        <fullName evidence="2">Uncharacterized protein</fullName>
    </submittedName>
</protein>
<dbReference type="AlphaFoldDB" id="A0A1L7XAS6"/>
<proteinExistence type="predicted"/>
<evidence type="ECO:0000313" key="2">
    <source>
        <dbReference type="EMBL" id="CZR62140.1"/>
    </source>
</evidence>
<name>A0A1L7XAS6_9HELO</name>
<evidence type="ECO:0000256" key="1">
    <source>
        <dbReference type="SAM" id="MobiDB-lite"/>
    </source>
</evidence>
<accession>A0A1L7XAS6</accession>